<dbReference type="OrthoDB" id="3732900at2"/>
<dbReference type="RefSeq" id="WP_129457725.1">
    <property type="nucleotide sequence ID" value="NZ_PPCV01000002.1"/>
</dbReference>
<feature type="transmembrane region" description="Helical" evidence="1">
    <location>
        <begin position="206"/>
        <end position="224"/>
    </location>
</feature>
<keyword evidence="1" id="KW-0812">Transmembrane</keyword>
<keyword evidence="1" id="KW-0472">Membrane</keyword>
<evidence type="ECO:0000313" key="3">
    <source>
        <dbReference type="Proteomes" id="UP000290624"/>
    </source>
</evidence>
<accession>A0A4Q2EH33</accession>
<dbReference type="Proteomes" id="UP000290624">
    <property type="component" value="Unassembled WGS sequence"/>
</dbReference>
<evidence type="ECO:0008006" key="4">
    <source>
        <dbReference type="Google" id="ProtNLM"/>
    </source>
</evidence>
<dbReference type="AlphaFoldDB" id="A0A4Q2EH33"/>
<dbReference type="PANTHER" id="PTHR35007">
    <property type="entry name" value="INTEGRAL MEMBRANE PROTEIN-RELATED"/>
    <property type="match status" value="1"/>
</dbReference>
<protein>
    <recommendedName>
        <fullName evidence="4">Type II secretion system protein GspF domain-containing protein</fullName>
    </recommendedName>
</protein>
<feature type="transmembrane region" description="Helical" evidence="1">
    <location>
        <begin position="47"/>
        <end position="80"/>
    </location>
</feature>
<sequence>MAVIAALLAALAAWWWVPAEENLRRIAGEPTARRVRRLSASVAWLGALALILVLAGFVAGAAGVAVALAASVAAGTVAAMMARHGRRRRSAARATEIVKAGETMAGLLRVGRVPSAALVEAALDAPVLRPAAAEHSAGGEAAPALRRVAAQPGCEGLGELADAWEIATRTGASLVEAVDVAAQRLAAQAEVTRVVAAELAAARLSGHMMAVLPLVGIGLGYALGGDPLGFLLAQPAGWVCLNVGVALVCAGVWWIDAIAAQAEGGV</sequence>
<proteinExistence type="predicted"/>
<feature type="transmembrane region" description="Helical" evidence="1">
    <location>
        <begin position="236"/>
        <end position="255"/>
    </location>
</feature>
<keyword evidence="1" id="KW-1133">Transmembrane helix</keyword>
<dbReference type="EMBL" id="PPCV01000002">
    <property type="protein sequence ID" value="RXW32857.1"/>
    <property type="molecule type" value="Genomic_DNA"/>
</dbReference>
<evidence type="ECO:0000256" key="1">
    <source>
        <dbReference type="SAM" id="Phobius"/>
    </source>
</evidence>
<dbReference type="PANTHER" id="PTHR35007:SF4">
    <property type="entry name" value="CONSERVED TRANSMEMBRANE PROTEIN-RELATED"/>
    <property type="match status" value="1"/>
</dbReference>
<organism evidence="2 3">
    <name type="scientific">Propioniciclava flava</name>
    <dbReference type="NCBI Taxonomy" id="2072026"/>
    <lineage>
        <taxon>Bacteria</taxon>
        <taxon>Bacillati</taxon>
        <taxon>Actinomycetota</taxon>
        <taxon>Actinomycetes</taxon>
        <taxon>Propionibacteriales</taxon>
        <taxon>Propionibacteriaceae</taxon>
        <taxon>Propioniciclava</taxon>
    </lineage>
</organism>
<name>A0A4Q2EH33_9ACTN</name>
<reference evidence="2 3" key="1">
    <citation type="submission" date="2018-01" db="EMBL/GenBank/DDBJ databases">
        <title>Lactibacter flavus gen. nov., sp. nov., a novel bacterium of the family Propionibacteriaceae isolated from raw milk and dairy products.</title>
        <authorList>
            <person name="Wenning M."/>
            <person name="Breitenwieser F."/>
            <person name="Huptas C."/>
            <person name="von Neubeck M."/>
            <person name="Busse H.-J."/>
            <person name="Scherer S."/>
        </authorList>
    </citation>
    <scope>NUCLEOTIDE SEQUENCE [LARGE SCALE GENOMIC DNA]</scope>
    <source>
        <strain evidence="2 3">VG341</strain>
    </source>
</reference>
<comment type="caution">
    <text evidence="2">The sequence shown here is derived from an EMBL/GenBank/DDBJ whole genome shotgun (WGS) entry which is preliminary data.</text>
</comment>
<gene>
    <name evidence="2" type="ORF">C1706_02940</name>
</gene>
<keyword evidence="3" id="KW-1185">Reference proteome</keyword>
<evidence type="ECO:0000313" key="2">
    <source>
        <dbReference type="EMBL" id="RXW32857.1"/>
    </source>
</evidence>